<name>A0A9D1JUL6_9FIRM</name>
<dbReference type="Gene3D" id="1.10.1740.10">
    <property type="match status" value="1"/>
</dbReference>
<feature type="non-terminal residue" evidence="1">
    <location>
        <position position="53"/>
    </location>
</feature>
<protein>
    <submittedName>
        <fullName evidence="1">Sigma factor-like protein</fullName>
    </submittedName>
</protein>
<reference evidence="1" key="1">
    <citation type="submission" date="2020-10" db="EMBL/GenBank/DDBJ databases">
        <authorList>
            <person name="Gilroy R."/>
        </authorList>
    </citation>
    <scope>NUCLEOTIDE SEQUENCE</scope>
    <source>
        <strain evidence="1">ChiHjej10B9-9673</strain>
    </source>
</reference>
<proteinExistence type="predicted"/>
<organism evidence="1 2">
    <name type="scientific">Candidatus Scatomorpha merdipullorum</name>
    <dbReference type="NCBI Taxonomy" id="2840927"/>
    <lineage>
        <taxon>Bacteria</taxon>
        <taxon>Bacillati</taxon>
        <taxon>Bacillota</taxon>
        <taxon>Clostridia</taxon>
        <taxon>Eubacteriales</taxon>
        <taxon>Candidatus Scatomorpha</taxon>
    </lineage>
</organism>
<accession>A0A9D1JUL6</accession>
<dbReference type="InterPro" id="IPR013325">
    <property type="entry name" value="RNA_pol_sigma_r2"/>
</dbReference>
<dbReference type="EMBL" id="DVJK01000064">
    <property type="protein sequence ID" value="HIS66381.1"/>
    <property type="molecule type" value="Genomic_DNA"/>
</dbReference>
<evidence type="ECO:0000313" key="1">
    <source>
        <dbReference type="EMBL" id="HIS66381.1"/>
    </source>
</evidence>
<comment type="caution">
    <text evidence="1">The sequence shown here is derived from an EMBL/GenBank/DDBJ whole genome shotgun (WGS) entry which is preliminary data.</text>
</comment>
<dbReference type="Proteomes" id="UP000824001">
    <property type="component" value="Unassembled WGS sequence"/>
</dbReference>
<reference evidence="1" key="2">
    <citation type="journal article" date="2021" name="PeerJ">
        <title>Extensive microbial diversity within the chicken gut microbiome revealed by metagenomics and culture.</title>
        <authorList>
            <person name="Gilroy R."/>
            <person name="Ravi A."/>
            <person name="Getino M."/>
            <person name="Pursley I."/>
            <person name="Horton D.L."/>
            <person name="Alikhan N.F."/>
            <person name="Baker D."/>
            <person name="Gharbi K."/>
            <person name="Hall N."/>
            <person name="Watson M."/>
            <person name="Adriaenssens E.M."/>
            <person name="Foster-Nyarko E."/>
            <person name="Jarju S."/>
            <person name="Secka A."/>
            <person name="Antonio M."/>
            <person name="Oren A."/>
            <person name="Chaudhuri R.R."/>
            <person name="La Ragione R."/>
            <person name="Hildebrand F."/>
            <person name="Pallen M.J."/>
        </authorList>
    </citation>
    <scope>NUCLEOTIDE SEQUENCE</scope>
    <source>
        <strain evidence="1">ChiHjej10B9-9673</strain>
    </source>
</reference>
<dbReference type="GO" id="GO:0006352">
    <property type="term" value="P:DNA-templated transcription initiation"/>
    <property type="evidence" value="ECO:0007669"/>
    <property type="project" value="InterPro"/>
</dbReference>
<dbReference type="SUPFAM" id="SSF88946">
    <property type="entry name" value="Sigma2 domain of RNA polymerase sigma factors"/>
    <property type="match status" value="1"/>
</dbReference>
<dbReference type="GO" id="GO:0003700">
    <property type="term" value="F:DNA-binding transcription factor activity"/>
    <property type="evidence" value="ECO:0007669"/>
    <property type="project" value="InterPro"/>
</dbReference>
<dbReference type="AlphaFoldDB" id="A0A9D1JUL6"/>
<evidence type="ECO:0000313" key="2">
    <source>
        <dbReference type="Proteomes" id="UP000824001"/>
    </source>
</evidence>
<gene>
    <name evidence="1" type="ORF">IAC18_02340</name>
</gene>
<sequence>MRDGELFERLASGDISALDELIGAYYPEILRFCLRHTPTRECAEDAAQETFLN</sequence>